<protein>
    <recommendedName>
        <fullName evidence="2">PDZ domain-containing protein</fullName>
    </recommendedName>
</protein>
<comment type="caution">
    <text evidence="3">The sequence shown here is derived from an EMBL/GenBank/DDBJ whole genome shotgun (WGS) entry which is preliminary data.</text>
</comment>
<feature type="compositionally biased region" description="Polar residues" evidence="1">
    <location>
        <begin position="406"/>
        <end position="416"/>
    </location>
</feature>
<feature type="compositionally biased region" description="Polar residues" evidence="1">
    <location>
        <begin position="688"/>
        <end position="699"/>
    </location>
</feature>
<evidence type="ECO:0000256" key="1">
    <source>
        <dbReference type="SAM" id="MobiDB-lite"/>
    </source>
</evidence>
<feature type="domain" description="PDZ" evidence="2">
    <location>
        <begin position="1066"/>
        <end position="1138"/>
    </location>
</feature>
<accession>A0AAD7SMY9</accession>
<feature type="compositionally biased region" description="Polar residues" evidence="1">
    <location>
        <begin position="1"/>
        <end position="17"/>
    </location>
</feature>
<feature type="compositionally biased region" description="Polar residues" evidence="1">
    <location>
        <begin position="33"/>
        <end position="48"/>
    </location>
</feature>
<feature type="domain" description="PDZ" evidence="2">
    <location>
        <begin position="1194"/>
        <end position="1242"/>
    </location>
</feature>
<feature type="compositionally biased region" description="Polar residues" evidence="1">
    <location>
        <begin position="659"/>
        <end position="676"/>
    </location>
</feature>
<dbReference type="Gene3D" id="2.30.42.10">
    <property type="match status" value="2"/>
</dbReference>
<feature type="compositionally biased region" description="Polar residues" evidence="1">
    <location>
        <begin position="446"/>
        <end position="455"/>
    </location>
</feature>
<evidence type="ECO:0000313" key="4">
    <source>
        <dbReference type="Proteomes" id="UP001221898"/>
    </source>
</evidence>
<feature type="compositionally biased region" description="Polar residues" evidence="1">
    <location>
        <begin position="504"/>
        <end position="534"/>
    </location>
</feature>
<dbReference type="CDD" id="cd06762">
    <property type="entry name" value="PDZ6_PDZD2-PDZ3_hPro-IL-16-like"/>
    <property type="match status" value="1"/>
</dbReference>
<dbReference type="SMART" id="SM00228">
    <property type="entry name" value="PDZ"/>
    <property type="match status" value="1"/>
</dbReference>
<feature type="compositionally biased region" description="Basic and acidic residues" evidence="1">
    <location>
        <begin position="709"/>
        <end position="724"/>
    </location>
</feature>
<proteinExistence type="predicted"/>
<gene>
    <name evidence="3" type="ORF">AAFF_G00315360</name>
</gene>
<dbReference type="Pfam" id="PF00595">
    <property type="entry name" value="PDZ"/>
    <property type="match status" value="1"/>
</dbReference>
<feature type="region of interest" description="Disordered" evidence="1">
    <location>
        <begin position="397"/>
        <end position="538"/>
    </location>
</feature>
<dbReference type="AlphaFoldDB" id="A0AAD7SMY9"/>
<sequence>MMSSSNEGNSRMDSFKNTPEENVEGLERKVRANQGSTPSVTISQHSVQADSKYEIPTTDIDDIISELSSSSDKVLKSEHTNASLNVHSNGTTAITMHNVLNLQESENCSSQPLPPRPTVLNFSILDPSNKGRLLPVGKTFLHSYSRNFGNMSEEETSIENGSIEEKEGRVCTGKCMYIMLHDSDSESDSASDVCQVVSKQSSGPHMCSDTSRTAETQVTDSEEEVEICYSETHNSRPHTVDHTIKEDSGTLFPACEVTGFPKVKEEQSFDLCEGDPPVSLPERPASIPTSPCHSDKELTVNHCESLVLQQPSSEAPFSPSLQSVYTSLTSERNSPASGVESSNCAMPDSSIETSDHQVATRSCDKVVDTTKASQAPLGLSDSSLVQGNCHVTPRMPERTAKLSVAEPNNSLPSNGKSGRGAPTLQVSKDGEKDKPLSPPKTRTVLPLQTQNNSTGLRLKAPGIKSENECSNSPPTSYRLKLNDKMAKTNSAPKLKDLSFKSRCSKVQDQPVTKQSRSESPVQKKTSTSPIQSPKIQAKRVPLMSSLHSGKQVEKSTSASPKLLNHRPMSKAVEEAAISTMEPPNFCLRYSGPLADKRNESIADKAKVEVNSAQEESSLQSNERSVVIATQRSFIEVRLSPSPSSSASTPILGRKEIQEKTTNATSSHHSPGLTSPSVLKDITGRSGPLTPQSQAEPSNPHNEEPFSIVSRDEDKDATQTAEKHNAFMNKAQKNNALKEDNIMETDDFTEASRSKLRILKLDRRSFSTDTSMSANPFSVRQRIKSFENLASCDRPVIRCIDIQSYAIASKPTLSRRSSGYVTSMSSPSVHYRSLRRSLSSCIVDNLNDIPQASLRKSPTSAALMAFDPSLSGGSLDSHAEEETVPALPGLETGCPPQTLPMVHSRNVRGRSGLSRSRLRELRALSMPDLNKLCTEDFTGMAGDTITFKTELEVQPRRSSGNPPGSPPCPSSMAPGEVDLTRANRSRTSSGGLRSAGSVPSEVLPQIRTNKQQSLDSSWSISLSKLAASLTEQSKLQSALSSLTDKTDVSTLIQEARTVTEVKEDIHFVVLCKEEGSGLGFSIAGGVDLEQKSITVHRVFSRGVAGVEGTIQRGDRIMSINGTTLGGITHGEALSCLHRARLPGHTLVVIHRGKDNKPLSLWLDDSTRTGGQSASSRVVTMEMGRAVEVGPDGVLSVELKKTSAGLGFSLDGGKASTHGDRPLNIKRVFKGGAAELSRVIDIGD</sequence>
<feature type="region of interest" description="Disordered" evidence="1">
    <location>
        <begin position="1"/>
        <end position="48"/>
    </location>
</feature>
<reference evidence="3" key="1">
    <citation type="journal article" date="2023" name="Science">
        <title>Genome structures resolve the early diversification of teleost fishes.</title>
        <authorList>
            <person name="Parey E."/>
            <person name="Louis A."/>
            <person name="Montfort J."/>
            <person name="Bouchez O."/>
            <person name="Roques C."/>
            <person name="Iampietro C."/>
            <person name="Lluch J."/>
            <person name="Castinel A."/>
            <person name="Donnadieu C."/>
            <person name="Desvignes T."/>
            <person name="Floi Bucao C."/>
            <person name="Jouanno E."/>
            <person name="Wen M."/>
            <person name="Mejri S."/>
            <person name="Dirks R."/>
            <person name="Jansen H."/>
            <person name="Henkel C."/>
            <person name="Chen W.J."/>
            <person name="Zahm M."/>
            <person name="Cabau C."/>
            <person name="Klopp C."/>
            <person name="Thompson A.W."/>
            <person name="Robinson-Rechavi M."/>
            <person name="Braasch I."/>
            <person name="Lecointre G."/>
            <person name="Bobe J."/>
            <person name="Postlethwait J.H."/>
            <person name="Berthelot C."/>
            <person name="Roest Crollius H."/>
            <person name="Guiguen Y."/>
        </authorList>
    </citation>
    <scope>NUCLEOTIDE SEQUENCE</scope>
    <source>
        <strain evidence="3">NC1722</strain>
    </source>
</reference>
<dbReference type="EMBL" id="JAINUG010000047">
    <property type="protein sequence ID" value="KAJ8405556.1"/>
    <property type="molecule type" value="Genomic_DNA"/>
</dbReference>
<feature type="region of interest" description="Disordered" evidence="1">
    <location>
        <begin position="950"/>
        <end position="1008"/>
    </location>
</feature>
<dbReference type="PROSITE" id="PS50106">
    <property type="entry name" value="PDZ"/>
    <property type="match status" value="2"/>
</dbReference>
<name>A0AAD7SMY9_9TELE</name>
<keyword evidence="4" id="KW-1185">Reference proteome</keyword>
<dbReference type="Proteomes" id="UP001221898">
    <property type="component" value="Unassembled WGS sequence"/>
</dbReference>
<dbReference type="SUPFAM" id="SSF50156">
    <property type="entry name" value="PDZ domain-like"/>
    <property type="match status" value="2"/>
</dbReference>
<dbReference type="PANTHER" id="PTHR11324:SF16">
    <property type="entry name" value="PDZ DOMAIN-CONTAINING PROTEIN 2"/>
    <property type="match status" value="1"/>
</dbReference>
<organism evidence="3 4">
    <name type="scientific">Aldrovandia affinis</name>
    <dbReference type="NCBI Taxonomy" id="143900"/>
    <lineage>
        <taxon>Eukaryota</taxon>
        <taxon>Metazoa</taxon>
        <taxon>Chordata</taxon>
        <taxon>Craniata</taxon>
        <taxon>Vertebrata</taxon>
        <taxon>Euteleostomi</taxon>
        <taxon>Actinopterygii</taxon>
        <taxon>Neopterygii</taxon>
        <taxon>Teleostei</taxon>
        <taxon>Notacanthiformes</taxon>
        <taxon>Halosauridae</taxon>
        <taxon>Aldrovandia</taxon>
    </lineage>
</organism>
<evidence type="ECO:0000313" key="3">
    <source>
        <dbReference type="EMBL" id="KAJ8405556.1"/>
    </source>
</evidence>
<feature type="region of interest" description="Disordered" evidence="1">
    <location>
        <begin position="658"/>
        <end position="729"/>
    </location>
</feature>
<feature type="region of interest" description="Disordered" evidence="1">
    <location>
        <begin position="326"/>
        <end position="359"/>
    </location>
</feature>
<dbReference type="InterPro" id="IPR036034">
    <property type="entry name" value="PDZ_sf"/>
</dbReference>
<dbReference type="PANTHER" id="PTHR11324">
    <property type="entry name" value="IL16-RELATED"/>
    <property type="match status" value="1"/>
</dbReference>
<dbReference type="InterPro" id="IPR001478">
    <property type="entry name" value="PDZ"/>
</dbReference>
<evidence type="ECO:0000259" key="2">
    <source>
        <dbReference type="PROSITE" id="PS50106"/>
    </source>
</evidence>